<proteinExistence type="inferred from homology"/>
<dbReference type="SUPFAM" id="SSF51197">
    <property type="entry name" value="Clavaminate synthase-like"/>
    <property type="match status" value="1"/>
</dbReference>
<keyword evidence="4 5" id="KW-0408">Iron</keyword>
<keyword evidence="2 5" id="KW-0479">Metal-binding</keyword>
<dbReference type="InterPro" id="IPR044861">
    <property type="entry name" value="IPNS-like_FE2OG_OXY"/>
</dbReference>
<evidence type="ECO:0000313" key="8">
    <source>
        <dbReference type="Proteomes" id="UP001141806"/>
    </source>
</evidence>
<evidence type="ECO:0000256" key="5">
    <source>
        <dbReference type="RuleBase" id="RU003682"/>
    </source>
</evidence>
<comment type="similarity">
    <text evidence="1 5">Belongs to the iron/ascorbate-dependent oxidoreductase family.</text>
</comment>
<dbReference type="InterPro" id="IPR026992">
    <property type="entry name" value="DIOX_N"/>
</dbReference>
<dbReference type="Gene3D" id="2.60.120.330">
    <property type="entry name" value="B-lactam Antibiotic, Isopenicillin N Synthase, Chain"/>
    <property type="match status" value="1"/>
</dbReference>
<gene>
    <name evidence="7" type="ORF">NE237_001359</name>
</gene>
<dbReference type="InterPro" id="IPR027443">
    <property type="entry name" value="IPNS-like_sf"/>
</dbReference>
<evidence type="ECO:0000256" key="2">
    <source>
        <dbReference type="ARBA" id="ARBA00022723"/>
    </source>
</evidence>
<evidence type="ECO:0000259" key="6">
    <source>
        <dbReference type="PROSITE" id="PS51471"/>
    </source>
</evidence>
<evidence type="ECO:0000256" key="4">
    <source>
        <dbReference type="ARBA" id="ARBA00023004"/>
    </source>
</evidence>
<keyword evidence="3 5" id="KW-0560">Oxidoreductase</keyword>
<dbReference type="FunFam" id="2.60.120.330:FF:000001">
    <property type="entry name" value="Protein SRG1"/>
    <property type="match status" value="1"/>
</dbReference>
<organism evidence="7 8">
    <name type="scientific">Protea cynaroides</name>
    <dbReference type="NCBI Taxonomy" id="273540"/>
    <lineage>
        <taxon>Eukaryota</taxon>
        <taxon>Viridiplantae</taxon>
        <taxon>Streptophyta</taxon>
        <taxon>Embryophyta</taxon>
        <taxon>Tracheophyta</taxon>
        <taxon>Spermatophyta</taxon>
        <taxon>Magnoliopsida</taxon>
        <taxon>Proteales</taxon>
        <taxon>Proteaceae</taxon>
        <taxon>Protea</taxon>
    </lineage>
</organism>
<dbReference type="Pfam" id="PF14226">
    <property type="entry name" value="DIOX_N"/>
    <property type="match status" value="1"/>
</dbReference>
<evidence type="ECO:0000313" key="7">
    <source>
        <dbReference type="EMBL" id="KAJ4976253.1"/>
    </source>
</evidence>
<reference evidence="7" key="1">
    <citation type="journal article" date="2023" name="Plant J.">
        <title>The genome of the king protea, Protea cynaroides.</title>
        <authorList>
            <person name="Chang J."/>
            <person name="Duong T.A."/>
            <person name="Schoeman C."/>
            <person name="Ma X."/>
            <person name="Roodt D."/>
            <person name="Barker N."/>
            <person name="Li Z."/>
            <person name="Van de Peer Y."/>
            <person name="Mizrachi E."/>
        </authorList>
    </citation>
    <scope>NUCLEOTIDE SEQUENCE</scope>
    <source>
        <tissue evidence="7">Young leaves</tissue>
    </source>
</reference>
<dbReference type="OrthoDB" id="288590at2759"/>
<keyword evidence="8" id="KW-1185">Reference proteome</keyword>
<protein>
    <recommendedName>
        <fullName evidence="6">Fe2OG dioxygenase domain-containing protein</fullName>
    </recommendedName>
</protein>
<dbReference type="AlphaFoldDB" id="A0A9Q0KSZ1"/>
<accession>A0A9Q0KSZ1</accession>
<dbReference type="Pfam" id="PF03171">
    <property type="entry name" value="2OG-FeII_Oxy"/>
    <property type="match status" value="1"/>
</dbReference>
<dbReference type="EMBL" id="JAMYWD010000003">
    <property type="protein sequence ID" value="KAJ4976253.1"/>
    <property type="molecule type" value="Genomic_DNA"/>
</dbReference>
<comment type="caution">
    <text evidence="7">The sequence shown here is derived from an EMBL/GenBank/DDBJ whole genome shotgun (WGS) entry which is preliminary data.</text>
</comment>
<evidence type="ECO:0000256" key="1">
    <source>
        <dbReference type="ARBA" id="ARBA00008056"/>
    </source>
</evidence>
<dbReference type="PROSITE" id="PS51471">
    <property type="entry name" value="FE2OG_OXY"/>
    <property type="match status" value="1"/>
</dbReference>
<name>A0A9Q0KSZ1_9MAGN</name>
<dbReference type="InterPro" id="IPR050295">
    <property type="entry name" value="Plant_2OG-oxidoreductases"/>
</dbReference>
<dbReference type="PANTHER" id="PTHR47991">
    <property type="entry name" value="OXOGLUTARATE/IRON-DEPENDENT DIOXYGENASE"/>
    <property type="match status" value="1"/>
</dbReference>
<evidence type="ECO:0000256" key="3">
    <source>
        <dbReference type="ARBA" id="ARBA00023002"/>
    </source>
</evidence>
<dbReference type="InterPro" id="IPR005123">
    <property type="entry name" value="Oxoglu/Fe-dep_dioxygenase_dom"/>
</dbReference>
<dbReference type="Proteomes" id="UP001141806">
    <property type="component" value="Unassembled WGS sequence"/>
</dbReference>
<dbReference type="GO" id="GO:0016491">
    <property type="term" value="F:oxidoreductase activity"/>
    <property type="evidence" value="ECO:0007669"/>
    <property type="project" value="UniProtKB-KW"/>
</dbReference>
<feature type="domain" description="Fe2OG dioxygenase" evidence="6">
    <location>
        <begin position="202"/>
        <end position="302"/>
    </location>
</feature>
<sequence>MATFGGSLPVPNVQELVREHINTVPARYIRSDQETLIISSGSALLLSLPVIDLQKLLSAESMDSELARLHSACQEWGFFQLINHGVSSSLVEKIKLEIQEFFMLPMEEKKKFWQQPMDVEGFGQAFVVSEQQKLDWGDIFYIATQPTYIRKPNLFPKLPLPFRDTLDAYSLELKKVAIAILEQMGKALKMETAEIREIFEDGMQSMRMNYYPPCPRPEQVIGLSPHSDSLGLTILLQINGIEGLQIRKDGNWIPVTPLPDAFMLNVGDIMEIISNGTYRSIEHRATVNSEKERFSIATFYGPNPDGEVGPARSLISPDRPALFRREGVQEYFKAFLSRKLDGKSNIEAMRIQNGEKQN</sequence>
<dbReference type="GO" id="GO:0046872">
    <property type="term" value="F:metal ion binding"/>
    <property type="evidence" value="ECO:0007669"/>
    <property type="project" value="UniProtKB-KW"/>
</dbReference>